<protein>
    <submittedName>
        <fullName evidence="1">Phage protein</fullName>
    </submittedName>
</protein>
<name>A0A0Z8G4Y5_STRSU</name>
<dbReference type="EMBL" id="FIIN01000026">
    <property type="protein sequence ID" value="CYW29262.1"/>
    <property type="molecule type" value="Genomic_DNA"/>
</dbReference>
<accession>A0A0Z8G4Y5</accession>
<dbReference type="Gene3D" id="3.30.110.190">
    <property type="match status" value="1"/>
</dbReference>
<dbReference type="Proteomes" id="UP000071765">
    <property type="component" value="Unassembled WGS sequence"/>
</dbReference>
<dbReference type="InterPro" id="IPR025506">
    <property type="entry name" value="Abi_alpha"/>
</dbReference>
<evidence type="ECO:0000313" key="2">
    <source>
        <dbReference type="Proteomes" id="UP000071765"/>
    </source>
</evidence>
<sequence length="257" mass="28950">MIDLTQYQEFLPVISGFLGGATSAGLFAGPIQTLQDWWYVNYGHNISDQKALLLAKQEANVEKLKIDILKEVSTIPPENVQEPSMKILGPAIEASRYYIDEEELRNMFAKIIASSLDNRMSDVVHSSFVEIIKQLDVLDAMLLSYLKRNNHGVQSSIPTMKMVVNGESGTTTVFPLIFLSEEFGDFHQNAVSLINLDRLGIITLREGVFLTDEAHYDFIKHHETISYILTEHPEMVLEKSCFSLTDFGQNFINACVV</sequence>
<reference evidence="1 2" key="1">
    <citation type="submission" date="2016-02" db="EMBL/GenBank/DDBJ databases">
        <authorList>
            <consortium name="Pathogen Informatics"/>
        </authorList>
    </citation>
    <scope>NUCLEOTIDE SEQUENCE [LARGE SCALE GENOMIC DNA]</scope>
    <source>
        <strain evidence="1 2">LSS90</strain>
    </source>
</reference>
<dbReference type="RefSeq" id="WP_228475647.1">
    <property type="nucleotide sequence ID" value="NZ_CEDD01000054.1"/>
</dbReference>
<proteinExistence type="predicted"/>
<dbReference type="AlphaFoldDB" id="A0A0Z8G4Y5"/>
<organism evidence="1 2">
    <name type="scientific">Streptococcus suis</name>
    <dbReference type="NCBI Taxonomy" id="1307"/>
    <lineage>
        <taxon>Bacteria</taxon>
        <taxon>Bacillati</taxon>
        <taxon>Bacillota</taxon>
        <taxon>Bacilli</taxon>
        <taxon>Lactobacillales</taxon>
        <taxon>Streptococcaceae</taxon>
        <taxon>Streptococcus</taxon>
    </lineage>
</organism>
<evidence type="ECO:0000313" key="1">
    <source>
        <dbReference type="EMBL" id="CYW29262.1"/>
    </source>
</evidence>
<gene>
    <name evidence="1" type="ORF">ERS132452_02236</name>
</gene>
<dbReference type="Pfam" id="PF14337">
    <property type="entry name" value="Abi_alpha"/>
    <property type="match status" value="1"/>
</dbReference>